<feature type="non-terminal residue" evidence="2">
    <location>
        <position position="1"/>
    </location>
</feature>
<protein>
    <recommendedName>
        <fullName evidence="1">MATH domain-containing protein</fullName>
    </recommendedName>
</protein>
<feature type="domain" description="MATH" evidence="1">
    <location>
        <begin position="12"/>
        <end position="131"/>
    </location>
</feature>
<reference evidence="2" key="1">
    <citation type="submission" date="2020-05" db="EMBL/GenBank/DDBJ databases">
        <title>WGS assembly of Panicum virgatum.</title>
        <authorList>
            <person name="Lovell J.T."/>
            <person name="Jenkins J."/>
            <person name="Shu S."/>
            <person name="Juenger T.E."/>
            <person name="Schmutz J."/>
        </authorList>
    </citation>
    <scope>NUCLEOTIDE SEQUENCE</scope>
    <source>
        <strain evidence="2">AP13</strain>
    </source>
</reference>
<evidence type="ECO:0000313" key="3">
    <source>
        <dbReference type="Proteomes" id="UP000823388"/>
    </source>
</evidence>
<dbReference type="InterPro" id="IPR045005">
    <property type="entry name" value="BPM1-6"/>
</dbReference>
<dbReference type="PANTHER" id="PTHR26379">
    <property type="entry name" value="BTB/POZ AND MATH DOMAIN-CONTAINING PROTEIN 1"/>
    <property type="match status" value="1"/>
</dbReference>
<sequence>PSASAISVTSASRLHVFKLSGYSHAKLLLGTGEWVESAAFKAASHYWHVRVFPNGAGEECGGPDSIALYLVLACEPKADVHADFGFEQPTGRNGSPIESAMFKDFIAREELEESEYLVYKQDDCFYIWCDIIALNQPVTRLHGPGALAELLCYCNDDLCKNIHARDKTEDEAYGKPRRCLGLRRLPSHQPSEIDATTSF</sequence>
<keyword evidence="3" id="KW-1185">Reference proteome</keyword>
<dbReference type="AlphaFoldDB" id="A0A8T0NS59"/>
<proteinExistence type="predicted"/>
<evidence type="ECO:0000259" key="1">
    <source>
        <dbReference type="PROSITE" id="PS50144"/>
    </source>
</evidence>
<accession>A0A8T0NS59</accession>
<gene>
    <name evidence="2" type="ORF">PVAP13_9KG484700</name>
</gene>
<name>A0A8T0NS59_PANVG</name>
<comment type="caution">
    <text evidence="2">The sequence shown here is derived from an EMBL/GenBank/DDBJ whole genome shotgun (WGS) entry which is preliminary data.</text>
</comment>
<dbReference type="PANTHER" id="PTHR26379:SF443">
    <property type="entry name" value="MATH DOMAIN CONTAINING PROTEIN"/>
    <property type="match status" value="1"/>
</dbReference>
<dbReference type="SUPFAM" id="SSF49599">
    <property type="entry name" value="TRAF domain-like"/>
    <property type="match status" value="1"/>
</dbReference>
<dbReference type="PROSITE" id="PS50144">
    <property type="entry name" value="MATH"/>
    <property type="match status" value="1"/>
</dbReference>
<dbReference type="Gene3D" id="2.60.210.10">
    <property type="entry name" value="Apoptosis, Tumor Necrosis Factor Receptor Associated Protein 2, Chain A"/>
    <property type="match status" value="1"/>
</dbReference>
<organism evidence="2 3">
    <name type="scientific">Panicum virgatum</name>
    <name type="common">Blackwell switchgrass</name>
    <dbReference type="NCBI Taxonomy" id="38727"/>
    <lineage>
        <taxon>Eukaryota</taxon>
        <taxon>Viridiplantae</taxon>
        <taxon>Streptophyta</taxon>
        <taxon>Embryophyta</taxon>
        <taxon>Tracheophyta</taxon>
        <taxon>Spermatophyta</taxon>
        <taxon>Magnoliopsida</taxon>
        <taxon>Liliopsida</taxon>
        <taxon>Poales</taxon>
        <taxon>Poaceae</taxon>
        <taxon>PACMAD clade</taxon>
        <taxon>Panicoideae</taxon>
        <taxon>Panicodae</taxon>
        <taxon>Paniceae</taxon>
        <taxon>Panicinae</taxon>
        <taxon>Panicum</taxon>
        <taxon>Panicum sect. Hiantes</taxon>
    </lineage>
</organism>
<dbReference type="GO" id="GO:0016567">
    <property type="term" value="P:protein ubiquitination"/>
    <property type="evidence" value="ECO:0007669"/>
    <property type="project" value="InterPro"/>
</dbReference>
<dbReference type="InterPro" id="IPR002083">
    <property type="entry name" value="MATH/TRAF_dom"/>
</dbReference>
<dbReference type="Proteomes" id="UP000823388">
    <property type="component" value="Chromosome 9K"/>
</dbReference>
<evidence type="ECO:0000313" key="2">
    <source>
        <dbReference type="EMBL" id="KAG2552791.1"/>
    </source>
</evidence>
<dbReference type="InterPro" id="IPR008974">
    <property type="entry name" value="TRAF-like"/>
</dbReference>
<dbReference type="CDD" id="cd00121">
    <property type="entry name" value="MATH"/>
    <property type="match status" value="1"/>
</dbReference>
<dbReference type="EMBL" id="CM029053">
    <property type="protein sequence ID" value="KAG2552791.1"/>
    <property type="molecule type" value="Genomic_DNA"/>
</dbReference>